<dbReference type="Gene3D" id="3.40.50.150">
    <property type="entry name" value="Vaccinia Virus protein VP39"/>
    <property type="match status" value="1"/>
</dbReference>
<dbReference type="EMBL" id="GECZ01028981">
    <property type="protein sequence ID" value="JAS40788.1"/>
    <property type="molecule type" value="Transcribed_RNA"/>
</dbReference>
<dbReference type="SUPFAM" id="SSF53335">
    <property type="entry name" value="S-adenosyl-L-methionine-dependent methyltransferases"/>
    <property type="match status" value="1"/>
</dbReference>
<evidence type="ECO:0000313" key="2">
    <source>
        <dbReference type="EMBL" id="JAS40788.1"/>
    </source>
</evidence>
<evidence type="ECO:0000313" key="5">
    <source>
        <dbReference type="EMBL" id="JAS69412.1"/>
    </source>
</evidence>
<dbReference type="InterPro" id="IPR038899">
    <property type="entry name" value="METTL22"/>
</dbReference>
<dbReference type="EMBL" id="GECZ01030370">
    <property type="protein sequence ID" value="JAS39399.1"/>
    <property type="molecule type" value="Transcribed_RNA"/>
</dbReference>
<gene>
    <name evidence="2" type="ORF">g.25808</name>
    <name evidence="1" type="ORF">g.25809</name>
    <name evidence="4" type="ORF">g.25810</name>
    <name evidence="3" type="ORF">g.25811</name>
    <name evidence="5" type="ORF">g.25812</name>
</gene>
<evidence type="ECO:0000313" key="3">
    <source>
        <dbReference type="EMBL" id="JAS60351.1"/>
    </source>
</evidence>
<dbReference type="InterPro" id="IPR019410">
    <property type="entry name" value="Methyltransf_16"/>
</dbReference>
<dbReference type="PANTHER" id="PTHR23108:SF0">
    <property type="entry name" value="METHYLTRANSFERASE-LIKE PROTEIN 22"/>
    <property type="match status" value="1"/>
</dbReference>
<name>A0A1B6GD54_9HEMI</name>
<dbReference type="GO" id="GO:0008276">
    <property type="term" value="F:protein methyltransferase activity"/>
    <property type="evidence" value="ECO:0007669"/>
    <property type="project" value="InterPro"/>
</dbReference>
<evidence type="ECO:0000313" key="1">
    <source>
        <dbReference type="EMBL" id="JAS39399.1"/>
    </source>
</evidence>
<evidence type="ECO:0000313" key="4">
    <source>
        <dbReference type="EMBL" id="JAS61229.1"/>
    </source>
</evidence>
<dbReference type="EMBL" id="GECZ01008540">
    <property type="protein sequence ID" value="JAS61229.1"/>
    <property type="molecule type" value="Transcribed_RNA"/>
</dbReference>
<evidence type="ECO:0008006" key="6">
    <source>
        <dbReference type="Google" id="ProtNLM"/>
    </source>
</evidence>
<dbReference type="EMBL" id="GECZ01000357">
    <property type="protein sequence ID" value="JAS69412.1"/>
    <property type="molecule type" value="Transcribed_RNA"/>
</dbReference>
<proteinExistence type="predicted"/>
<dbReference type="GO" id="GO:0005634">
    <property type="term" value="C:nucleus"/>
    <property type="evidence" value="ECO:0007669"/>
    <property type="project" value="TreeGrafter"/>
</dbReference>
<dbReference type="AlphaFoldDB" id="A0A1B6GD54"/>
<dbReference type="EMBL" id="GECZ01009418">
    <property type="protein sequence ID" value="JAS60351.1"/>
    <property type="molecule type" value="Transcribed_RNA"/>
</dbReference>
<dbReference type="InterPro" id="IPR029063">
    <property type="entry name" value="SAM-dependent_MTases_sf"/>
</dbReference>
<accession>A0A1B6GD54</accession>
<dbReference type="CDD" id="cd02440">
    <property type="entry name" value="AdoMet_MTases"/>
    <property type="match status" value="1"/>
</dbReference>
<dbReference type="Pfam" id="PF10294">
    <property type="entry name" value="Methyltransf_16"/>
    <property type="match status" value="1"/>
</dbReference>
<reference evidence="3" key="1">
    <citation type="submission" date="2015-11" db="EMBL/GenBank/DDBJ databases">
        <title>De novo transcriptome assembly of four potential Pierce s Disease insect vectors from Arizona vineyards.</title>
        <authorList>
            <person name="Tassone E.E."/>
        </authorList>
    </citation>
    <scope>NUCLEOTIDE SEQUENCE</scope>
</reference>
<dbReference type="PANTHER" id="PTHR23108">
    <property type="entry name" value="METHYLTRANSFERASE-RELATED"/>
    <property type="match status" value="1"/>
</dbReference>
<organism evidence="3">
    <name type="scientific">Cuerna arida</name>
    <dbReference type="NCBI Taxonomy" id="1464854"/>
    <lineage>
        <taxon>Eukaryota</taxon>
        <taxon>Metazoa</taxon>
        <taxon>Ecdysozoa</taxon>
        <taxon>Arthropoda</taxon>
        <taxon>Hexapoda</taxon>
        <taxon>Insecta</taxon>
        <taxon>Pterygota</taxon>
        <taxon>Neoptera</taxon>
        <taxon>Paraneoptera</taxon>
        <taxon>Hemiptera</taxon>
        <taxon>Auchenorrhyncha</taxon>
        <taxon>Membracoidea</taxon>
        <taxon>Cicadellidae</taxon>
        <taxon>Cicadellinae</taxon>
        <taxon>Proconiini</taxon>
        <taxon>Cuerna</taxon>
    </lineage>
</organism>
<protein>
    <recommendedName>
        <fullName evidence="6">Methyltransferase-like protein 22</fullName>
    </recommendedName>
</protein>
<sequence length="285" mass="31854">MSSEELTVTSEIYSELEGCLLRGVSEENIISYFKFTYPLEAVNGDLNGVETDEDGDLVVVRKKNNEKIIKIEHSTATPLRLVGLQVWRGALLLADYVLHNAQALSQSTVLELGSGVGLTSIVTSLVARRVICTDVDLGGILNLISANIELNAELVRAPVSVMALDFFQEDWSKELTAVVGQADLVLAADVIYDNDLTEAFVKTLTKILSTPPKKTVLVALEKRFVFTIEDLDVVAPCYEHFLSSIKKEWVRPPMSQWTMEPLELDFPQYFQYDRTKHLVIWKLSS</sequence>